<keyword evidence="1" id="KW-0472">Membrane</keyword>
<dbReference type="InterPro" id="IPR000175">
    <property type="entry name" value="Na/ntran_symport"/>
</dbReference>
<keyword evidence="1" id="KW-1133">Transmembrane helix</keyword>
<feature type="transmembrane region" description="Helical" evidence="1">
    <location>
        <begin position="177"/>
        <end position="197"/>
    </location>
</feature>
<sequence length="437" mass="50396">MEQEHKKTAFKKWLDNLQQESWQLELIISGFLIYALFSAFGTLLENSTLAVAQENLYRSIVALFSVFSVFILMLNLCIHLILRGIWIAAIGLRSVSGEIDYEKLKLKGKFHAFLTEKVGPFDKYIAFLEKYSSIIFANTFLMIFFLFSVFVILGVLLIIKTLFILLPTNTFTSILEYSVTFLYLLGVLLTFIDFMTISGLKRSRIIAKVYYPFYRFFSIITLSIFYRPMIYNLIDNKFGRRMIRVIIPAYLLILFVASLDYHYSAYLPFESLESPKKNQIGASLASPDHYLDELNSEIYVLNAAIQSKTISENHLQVFVSFHQEIEDIILANCNGLAESKIRKGLFSKILPHSTQDDTTVKQNLMTYLNCFQQQFKVYIDGQRINSDFVISSIHNGQVGFESNLPLQQCTPGKHVFRIEHPSESVDSFASIVFWYYP</sequence>
<gene>
    <name evidence="2" type="ORF">DN752_03190</name>
</gene>
<dbReference type="Proteomes" id="UP000248688">
    <property type="component" value="Chromosome"/>
</dbReference>
<feature type="transmembrane region" description="Helical" evidence="1">
    <location>
        <begin position="140"/>
        <end position="165"/>
    </location>
</feature>
<dbReference type="GO" id="GO:0016020">
    <property type="term" value="C:membrane"/>
    <property type="evidence" value="ECO:0007669"/>
    <property type="project" value="InterPro"/>
</dbReference>
<dbReference type="RefSeq" id="WP_112782640.1">
    <property type="nucleotide sequence ID" value="NZ_CP030041.1"/>
</dbReference>
<organism evidence="2 3">
    <name type="scientific">Echinicola strongylocentroti</name>
    <dbReference type="NCBI Taxonomy" id="1795355"/>
    <lineage>
        <taxon>Bacteria</taxon>
        <taxon>Pseudomonadati</taxon>
        <taxon>Bacteroidota</taxon>
        <taxon>Cytophagia</taxon>
        <taxon>Cytophagales</taxon>
        <taxon>Cyclobacteriaceae</taxon>
        <taxon>Echinicola</taxon>
    </lineage>
</organism>
<reference evidence="2 3" key="1">
    <citation type="submission" date="2018-06" db="EMBL/GenBank/DDBJ databases">
        <title>Echinicola strongylocentroti sp. nov., isolated from a sea urchin Strongylocentrotus intermedius.</title>
        <authorList>
            <person name="Bae S.S."/>
        </authorList>
    </citation>
    <scope>NUCLEOTIDE SEQUENCE [LARGE SCALE GENOMIC DNA]</scope>
    <source>
        <strain evidence="2 3">MEBiC08714</strain>
    </source>
</reference>
<feature type="transmembrane region" description="Helical" evidence="1">
    <location>
        <begin position="242"/>
        <end position="261"/>
    </location>
</feature>
<feature type="transmembrane region" description="Helical" evidence="1">
    <location>
        <begin position="21"/>
        <end position="40"/>
    </location>
</feature>
<dbReference type="AlphaFoldDB" id="A0A2Z4IE90"/>
<proteinExistence type="predicted"/>
<protein>
    <submittedName>
        <fullName evidence="2">Uncharacterized protein</fullName>
    </submittedName>
</protein>
<keyword evidence="1" id="KW-0812">Transmembrane</keyword>
<evidence type="ECO:0000256" key="1">
    <source>
        <dbReference type="SAM" id="Phobius"/>
    </source>
</evidence>
<feature type="transmembrane region" description="Helical" evidence="1">
    <location>
        <begin position="60"/>
        <end position="82"/>
    </location>
</feature>
<accession>A0A2Z4IE90</accession>
<dbReference type="PROSITE" id="PS50267">
    <property type="entry name" value="NA_NEUROTRAN_SYMP_3"/>
    <property type="match status" value="1"/>
</dbReference>
<evidence type="ECO:0000313" key="2">
    <source>
        <dbReference type="EMBL" id="AWW29224.1"/>
    </source>
</evidence>
<dbReference type="EMBL" id="CP030041">
    <property type="protein sequence ID" value="AWW29224.1"/>
    <property type="molecule type" value="Genomic_DNA"/>
</dbReference>
<feature type="transmembrane region" description="Helical" evidence="1">
    <location>
        <begin position="209"/>
        <end position="230"/>
    </location>
</feature>
<keyword evidence="3" id="KW-1185">Reference proteome</keyword>
<dbReference type="OrthoDB" id="1491387at2"/>
<name>A0A2Z4IE90_9BACT</name>
<evidence type="ECO:0000313" key="3">
    <source>
        <dbReference type="Proteomes" id="UP000248688"/>
    </source>
</evidence>
<dbReference type="KEGG" id="est:DN752_03190"/>